<keyword evidence="2" id="KW-0560">Oxidoreductase</keyword>
<comment type="caution">
    <text evidence="5">The sequence shown here is derived from an EMBL/GenBank/DDBJ whole genome shotgun (WGS) entry which is preliminary data.</text>
</comment>
<dbReference type="InParanoid" id="A0A1V9Y207"/>
<comment type="similarity">
    <text evidence="1">Belongs to the aldehyde dehydrogenase family.</text>
</comment>
<dbReference type="Gene3D" id="3.40.309.10">
    <property type="entry name" value="Aldehyde Dehydrogenase, Chain A, domain 2"/>
    <property type="match status" value="1"/>
</dbReference>
<dbReference type="AlphaFoldDB" id="A0A1V9Y207"/>
<feature type="domain" description="Aldehyde dehydrogenase" evidence="4">
    <location>
        <begin position="12"/>
        <end position="301"/>
    </location>
</feature>
<dbReference type="PANTHER" id="PTHR43720">
    <property type="entry name" value="2-AMINOMUCONIC SEMIALDEHYDE DEHYDROGENASE"/>
    <property type="match status" value="1"/>
</dbReference>
<dbReference type="InterPro" id="IPR016160">
    <property type="entry name" value="Ald_DH_CS_CYS"/>
</dbReference>
<name>A0A1V9Y207_9ACAR</name>
<evidence type="ECO:0000256" key="2">
    <source>
        <dbReference type="ARBA" id="ARBA00023002"/>
    </source>
</evidence>
<dbReference type="PANTHER" id="PTHR43720:SF2">
    <property type="entry name" value="2-AMINOMUCONIC SEMIALDEHYDE DEHYDROGENASE"/>
    <property type="match status" value="1"/>
</dbReference>
<dbReference type="SUPFAM" id="SSF53720">
    <property type="entry name" value="ALDH-like"/>
    <property type="match status" value="1"/>
</dbReference>
<dbReference type="InterPro" id="IPR016162">
    <property type="entry name" value="Ald_DH_N"/>
</dbReference>
<sequence>MTNHNFVTFPIFFTEGLPHGVCNFVFGLGNPVGETLCSHPHVRAISFTGSTRTGTRIAEVAAPMAKKCSLEMGGKNSAIVFPDCDRAKCMRTLLRACFLNQGEICLCTSRVFVHESMYKHFLADFVEETKALKVGPPNEHDSFLGALISKEHLEKVRGYVRLAGEEGGTILTGGLHPVTGLDDQYSLGYYMLPTVIEGLPVSARCMQEEIFGPVVCFAPFSNEQEMLDMVNGVEYGLCASVWTTDVRRVHRIANYIDVGTVWVNCWLVRHLHMPFGGTKMSGLGREGTDASRDFYTEVKTVCVDFNR</sequence>
<evidence type="ECO:0000256" key="1">
    <source>
        <dbReference type="ARBA" id="ARBA00009986"/>
    </source>
</evidence>
<keyword evidence="3" id="KW-0520">NAD</keyword>
<evidence type="ECO:0000313" key="5">
    <source>
        <dbReference type="EMBL" id="OQR79797.1"/>
    </source>
</evidence>
<dbReference type="Pfam" id="PF00171">
    <property type="entry name" value="Aldedh"/>
    <property type="match status" value="1"/>
</dbReference>
<evidence type="ECO:0000313" key="6">
    <source>
        <dbReference type="Proteomes" id="UP000192247"/>
    </source>
</evidence>
<dbReference type="InterPro" id="IPR016163">
    <property type="entry name" value="Ald_DH_C"/>
</dbReference>
<dbReference type="InterPro" id="IPR015590">
    <property type="entry name" value="Aldehyde_DH_dom"/>
</dbReference>
<dbReference type="Proteomes" id="UP000192247">
    <property type="component" value="Unassembled WGS sequence"/>
</dbReference>
<dbReference type="GO" id="GO:0016620">
    <property type="term" value="F:oxidoreductase activity, acting on the aldehyde or oxo group of donors, NAD or NADP as acceptor"/>
    <property type="evidence" value="ECO:0007669"/>
    <property type="project" value="InterPro"/>
</dbReference>
<proteinExistence type="inferred from homology"/>
<organism evidence="5 6">
    <name type="scientific">Tropilaelaps mercedesae</name>
    <dbReference type="NCBI Taxonomy" id="418985"/>
    <lineage>
        <taxon>Eukaryota</taxon>
        <taxon>Metazoa</taxon>
        <taxon>Ecdysozoa</taxon>
        <taxon>Arthropoda</taxon>
        <taxon>Chelicerata</taxon>
        <taxon>Arachnida</taxon>
        <taxon>Acari</taxon>
        <taxon>Parasitiformes</taxon>
        <taxon>Mesostigmata</taxon>
        <taxon>Gamasina</taxon>
        <taxon>Dermanyssoidea</taxon>
        <taxon>Laelapidae</taxon>
        <taxon>Tropilaelaps</taxon>
    </lineage>
</organism>
<dbReference type="InterPro" id="IPR016161">
    <property type="entry name" value="Ald_DH/histidinol_DH"/>
</dbReference>
<protein>
    <submittedName>
        <fullName evidence="5">Aldehyde dehydrogenase family 8 member A1-like</fullName>
    </submittedName>
</protein>
<dbReference type="Gene3D" id="3.40.605.10">
    <property type="entry name" value="Aldehyde Dehydrogenase, Chain A, domain 1"/>
    <property type="match status" value="1"/>
</dbReference>
<dbReference type="STRING" id="418985.A0A1V9Y207"/>
<keyword evidence="6" id="KW-1185">Reference proteome</keyword>
<gene>
    <name evidence="5" type="ORF">BIW11_05480</name>
</gene>
<evidence type="ECO:0000259" key="4">
    <source>
        <dbReference type="Pfam" id="PF00171"/>
    </source>
</evidence>
<dbReference type="EMBL" id="MNPL01000678">
    <property type="protein sequence ID" value="OQR79797.1"/>
    <property type="molecule type" value="Genomic_DNA"/>
</dbReference>
<dbReference type="PROSITE" id="PS00070">
    <property type="entry name" value="ALDEHYDE_DEHYDR_CYS"/>
    <property type="match status" value="1"/>
</dbReference>
<evidence type="ECO:0000256" key="3">
    <source>
        <dbReference type="ARBA" id="ARBA00023027"/>
    </source>
</evidence>
<dbReference type="OrthoDB" id="310895at2759"/>
<reference evidence="5 6" key="1">
    <citation type="journal article" date="2017" name="Gigascience">
        <title>Draft genome of the honey bee ectoparasitic mite, Tropilaelaps mercedesae, is shaped by the parasitic life history.</title>
        <authorList>
            <person name="Dong X."/>
            <person name="Armstrong S.D."/>
            <person name="Xia D."/>
            <person name="Makepeace B.L."/>
            <person name="Darby A.C."/>
            <person name="Kadowaki T."/>
        </authorList>
    </citation>
    <scope>NUCLEOTIDE SEQUENCE [LARGE SCALE GENOMIC DNA]</scope>
    <source>
        <strain evidence="5">Wuxi-XJTLU</strain>
    </source>
</reference>
<accession>A0A1V9Y207</accession>